<accession>A0A8H7NZP3</accession>
<dbReference type="GO" id="GO:0016491">
    <property type="term" value="F:oxidoreductase activity"/>
    <property type="evidence" value="ECO:0007669"/>
    <property type="project" value="InterPro"/>
</dbReference>
<sequence>MKGLVFVGLNNIEIQERPKPVIVEPTDAIVKLVKTTVCGSDLHIIKGHVPYIPFGRIMGHEGLGTVETVGASVTRFRPGDRVVISAITKCGRCEFCARAMYSHCADGGFTLGNTVDGTQAEYVRIRHADDEDALVMASDVLPTGMECGVLLGRVQPGCCVAIVGTGPIGLSALMSAQLYSPSVIIALDLDPARLDVARSFGATHAAGGSAVEEVMRLTGGMGVDAVIEAVGVPASFELCQELVAVGGTIANLGVHGASATIHLEKLWNRNITMTTRQVDNGSTADLMELIARGQIDAGALATHYFRFDEIQEAYACFSNAAANKALKVIVDFEGTGGVGARL</sequence>
<dbReference type="InterPro" id="IPR013154">
    <property type="entry name" value="ADH-like_N"/>
</dbReference>
<dbReference type="Gene3D" id="3.90.180.10">
    <property type="entry name" value="Medium-chain alcohol dehydrogenases, catalytic domain"/>
    <property type="match status" value="1"/>
</dbReference>
<evidence type="ECO:0000256" key="1">
    <source>
        <dbReference type="ARBA" id="ARBA00001947"/>
    </source>
</evidence>
<dbReference type="CDD" id="cd08286">
    <property type="entry name" value="FDH_like_ADH2"/>
    <property type="match status" value="1"/>
</dbReference>
<gene>
    <name evidence="6" type="ORF">IEO21_06618</name>
</gene>
<dbReference type="Pfam" id="PF00107">
    <property type="entry name" value="ADH_zinc_N"/>
    <property type="match status" value="1"/>
</dbReference>
<dbReference type="SUPFAM" id="SSF50129">
    <property type="entry name" value="GroES-like"/>
    <property type="match status" value="1"/>
</dbReference>
<dbReference type="PANTHER" id="PTHR42813:SF4">
    <property type="entry name" value="NADP-DEPENDENT ISOPROPANOL DEHYDROGENASE"/>
    <property type="match status" value="1"/>
</dbReference>
<dbReference type="Pfam" id="PF08240">
    <property type="entry name" value="ADH_N"/>
    <property type="match status" value="1"/>
</dbReference>
<dbReference type="SUPFAM" id="SSF51735">
    <property type="entry name" value="NAD(P)-binding Rossmann-fold domains"/>
    <property type="match status" value="1"/>
</dbReference>
<evidence type="ECO:0000313" key="6">
    <source>
        <dbReference type="EMBL" id="KAF9811134.1"/>
    </source>
</evidence>
<keyword evidence="4" id="KW-0862">Zinc</keyword>
<dbReference type="PANTHER" id="PTHR42813">
    <property type="entry name" value="ZINC-TYPE ALCOHOL DEHYDROGENASE-LIKE"/>
    <property type="match status" value="1"/>
</dbReference>
<evidence type="ECO:0000259" key="5">
    <source>
        <dbReference type="SMART" id="SM00829"/>
    </source>
</evidence>
<feature type="domain" description="Enoyl reductase (ER)" evidence="5">
    <location>
        <begin position="8"/>
        <end position="330"/>
    </location>
</feature>
<dbReference type="InterPro" id="IPR036291">
    <property type="entry name" value="NAD(P)-bd_dom_sf"/>
</dbReference>
<dbReference type="EMBL" id="JADOXO010000155">
    <property type="protein sequence ID" value="KAF9811134.1"/>
    <property type="molecule type" value="Genomic_DNA"/>
</dbReference>
<dbReference type="GO" id="GO:0046872">
    <property type="term" value="F:metal ion binding"/>
    <property type="evidence" value="ECO:0007669"/>
    <property type="project" value="UniProtKB-KW"/>
</dbReference>
<comment type="similarity">
    <text evidence="2">Belongs to the zinc-containing alcohol dehydrogenase family.</text>
</comment>
<evidence type="ECO:0000256" key="3">
    <source>
        <dbReference type="ARBA" id="ARBA00022723"/>
    </source>
</evidence>
<comment type="cofactor">
    <cofactor evidence="1">
        <name>Zn(2+)</name>
        <dbReference type="ChEBI" id="CHEBI:29105"/>
    </cofactor>
</comment>
<dbReference type="InterPro" id="IPR013149">
    <property type="entry name" value="ADH-like_C"/>
</dbReference>
<evidence type="ECO:0000256" key="2">
    <source>
        <dbReference type="ARBA" id="ARBA00008072"/>
    </source>
</evidence>
<comment type="caution">
    <text evidence="6">The sequence shown here is derived from an EMBL/GenBank/DDBJ whole genome shotgun (WGS) entry which is preliminary data.</text>
</comment>
<protein>
    <recommendedName>
        <fullName evidence="5">Enoyl reductase (ER) domain-containing protein</fullName>
    </recommendedName>
</protein>
<proteinExistence type="inferred from homology"/>
<name>A0A8H7NZP3_9APHY</name>
<dbReference type="SMART" id="SM00829">
    <property type="entry name" value="PKS_ER"/>
    <property type="match status" value="1"/>
</dbReference>
<dbReference type="InterPro" id="IPR011032">
    <property type="entry name" value="GroES-like_sf"/>
</dbReference>
<dbReference type="Gene3D" id="3.40.50.720">
    <property type="entry name" value="NAD(P)-binding Rossmann-like Domain"/>
    <property type="match status" value="1"/>
</dbReference>
<dbReference type="InterPro" id="IPR020843">
    <property type="entry name" value="ER"/>
</dbReference>
<keyword evidence="3" id="KW-0479">Metal-binding</keyword>
<reference evidence="6" key="2">
    <citation type="journal article" name="Front. Microbiol.">
        <title>Degradative Capacity of Two Strains of Rhodonia placenta: From Phenotype to Genotype.</title>
        <authorList>
            <person name="Kolle M."/>
            <person name="Horta M.A.C."/>
            <person name="Nowrousian M."/>
            <person name="Ohm R.A."/>
            <person name="Benz J.P."/>
            <person name="Pilgard A."/>
        </authorList>
    </citation>
    <scope>NUCLEOTIDE SEQUENCE</scope>
    <source>
        <strain evidence="6">FPRL280</strain>
    </source>
</reference>
<evidence type="ECO:0000313" key="7">
    <source>
        <dbReference type="Proteomes" id="UP000639403"/>
    </source>
</evidence>
<reference evidence="6" key="1">
    <citation type="submission" date="2020-11" db="EMBL/GenBank/DDBJ databases">
        <authorList>
            <person name="Koelle M."/>
            <person name="Horta M.A.C."/>
            <person name="Nowrousian M."/>
            <person name="Ohm R.A."/>
            <person name="Benz P."/>
            <person name="Pilgard A."/>
        </authorList>
    </citation>
    <scope>NUCLEOTIDE SEQUENCE</scope>
    <source>
        <strain evidence="6">FPRL280</strain>
    </source>
</reference>
<organism evidence="6 7">
    <name type="scientific">Rhodonia placenta</name>
    <dbReference type="NCBI Taxonomy" id="104341"/>
    <lineage>
        <taxon>Eukaryota</taxon>
        <taxon>Fungi</taxon>
        <taxon>Dikarya</taxon>
        <taxon>Basidiomycota</taxon>
        <taxon>Agaricomycotina</taxon>
        <taxon>Agaricomycetes</taxon>
        <taxon>Polyporales</taxon>
        <taxon>Adustoporiaceae</taxon>
        <taxon>Rhodonia</taxon>
    </lineage>
</organism>
<dbReference type="Proteomes" id="UP000639403">
    <property type="component" value="Unassembled WGS sequence"/>
</dbReference>
<evidence type="ECO:0000256" key="4">
    <source>
        <dbReference type="ARBA" id="ARBA00022833"/>
    </source>
</evidence>
<dbReference type="AlphaFoldDB" id="A0A8H7NZP3"/>